<dbReference type="PRINTS" id="PR00463">
    <property type="entry name" value="EP450I"/>
</dbReference>
<dbReference type="PROSITE" id="PS51479">
    <property type="entry name" value="ZF_RTR1"/>
    <property type="match status" value="1"/>
</dbReference>
<dbReference type="InterPro" id="IPR050121">
    <property type="entry name" value="Cytochrome_P450_monoxygenase"/>
</dbReference>
<proteinExistence type="inferred from homology"/>
<dbReference type="GO" id="GO:0016705">
    <property type="term" value="F:oxidoreductase activity, acting on paired donors, with incorporation or reduction of molecular oxygen"/>
    <property type="evidence" value="ECO:0007669"/>
    <property type="project" value="InterPro"/>
</dbReference>
<comment type="similarity">
    <text evidence="3">Belongs to the RPAP2 family.</text>
</comment>
<dbReference type="Gene3D" id="1.25.40.820">
    <property type="match status" value="1"/>
</dbReference>
<evidence type="ECO:0000256" key="4">
    <source>
        <dbReference type="SAM" id="MobiDB-lite"/>
    </source>
</evidence>
<dbReference type="PRINTS" id="PR00385">
    <property type="entry name" value="P450"/>
</dbReference>
<dbReference type="AlphaFoldDB" id="A0A261XVZ4"/>
<feature type="domain" description="RTR1-type" evidence="6">
    <location>
        <begin position="566"/>
        <end position="648"/>
    </location>
</feature>
<keyword evidence="2" id="KW-0479">Metal-binding</keyword>
<evidence type="ECO:0000256" key="5">
    <source>
        <dbReference type="SAM" id="Phobius"/>
    </source>
</evidence>
<evidence type="ECO:0000256" key="3">
    <source>
        <dbReference type="PROSITE-ProRule" id="PRU00812"/>
    </source>
</evidence>
<evidence type="ECO:0000313" key="7">
    <source>
        <dbReference type="EMBL" id="OZJ02555.1"/>
    </source>
</evidence>
<keyword evidence="8" id="KW-1185">Reference proteome</keyword>
<feature type="compositionally biased region" description="Polar residues" evidence="4">
    <location>
        <begin position="836"/>
        <end position="847"/>
    </location>
</feature>
<gene>
    <name evidence="7" type="ORF">BZG36_04340</name>
</gene>
<dbReference type="InterPro" id="IPR038534">
    <property type="entry name" value="Rtr1/RPAP2_sf"/>
</dbReference>
<feature type="region of interest" description="Disordered" evidence="4">
    <location>
        <begin position="505"/>
        <end position="526"/>
    </location>
</feature>
<comment type="similarity">
    <text evidence="1">Belongs to the cytochrome P450 family.</text>
</comment>
<evidence type="ECO:0000256" key="2">
    <source>
        <dbReference type="PIRSR" id="PIRSR602401-1"/>
    </source>
</evidence>
<evidence type="ECO:0000259" key="6">
    <source>
        <dbReference type="PROSITE" id="PS51479"/>
    </source>
</evidence>
<dbReference type="GO" id="GO:0020037">
    <property type="term" value="F:heme binding"/>
    <property type="evidence" value="ECO:0007669"/>
    <property type="project" value="InterPro"/>
</dbReference>
<feature type="non-terminal residue" evidence="7">
    <location>
        <position position="847"/>
    </location>
</feature>
<dbReference type="GO" id="GO:0005506">
    <property type="term" value="F:iron ion binding"/>
    <property type="evidence" value="ECO:0007669"/>
    <property type="project" value="InterPro"/>
</dbReference>
<dbReference type="Gene3D" id="1.10.630.10">
    <property type="entry name" value="Cytochrome P450"/>
    <property type="match status" value="1"/>
</dbReference>
<organism evidence="7 8">
    <name type="scientific">Bifiguratus adelaidae</name>
    <dbReference type="NCBI Taxonomy" id="1938954"/>
    <lineage>
        <taxon>Eukaryota</taxon>
        <taxon>Fungi</taxon>
        <taxon>Fungi incertae sedis</taxon>
        <taxon>Mucoromycota</taxon>
        <taxon>Mucoromycotina</taxon>
        <taxon>Endogonomycetes</taxon>
        <taxon>Endogonales</taxon>
        <taxon>Endogonales incertae sedis</taxon>
        <taxon>Bifiguratus</taxon>
    </lineage>
</organism>
<keyword evidence="2" id="KW-0408">Iron</keyword>
<evidence type="ECO:0000256" key="1">
    <source>
        <dbReference type="ARBA" id="ARBA00010617"/>
    </source>
</evidence>
<dbReference type="Pfam" id="PF00067">
    <property type="entry name" value="p450"/>
    <property type="match status" value="1"/>
</dbReference>
<feature type="transmembrane region" description="Helical" evidence="5">
    <location>
        <begin position="6"/>
        <end position="23"/>
    </location>
</feature>
<name>A0A261XVZ4_9FUNG</name>
<dbReference type="Proteomes" id="UP000242875">
    <property type="component" value="Unassembled WGS sequence"/>
</dbReference>
<comment type="caution">
    <text evidence="7">The sequence shown here is derived from an EMBL/GenBank/DDBJ whole genome shotgun (WGS) entry which is preliminary data.</text>
</comment>
<dbReference type="InterPro" id="IPR007308">
    <property type="entry name" value="Rtr1/RPAP2_dom"/>
</dbReference>
<dbReference type="Pfam" id="PF04181">
    <property type="entry name" value="RPAP2_Rtr1"/>
    <property type="match status" value="1"/>
</dbReference>
<dbReference type="EMBL" id="MVBO01000143">
    <property type="protein sequence ID" value="OZJ02555.1"/>
    <property type="molecule type" value="Genomic_DNA"/>
</dbReference>
<evidence type="ECO:0000313" key="8">
    <source>
        <dbReference type="Proteomes" id="UP000242875"/>
    </source>
</evidence>
<protein>
    <recommendedName>
        <fullName evidence="6">RTR1-type domain-containing protein</fullName>
    </recommendedName>
</protein>
<reference evidence="7 8" key="1">
    <citation type="journal article" date="2017" name="Mycologia">
        <title>Bifiguratus adelaidae, gen. et sp. nov., a new member of Mucoromycotina in endophytic and soil-dwelling habitats.</title>
        <authorList>
            <person name="Torres-Cruz T.J."/>
            <person name="Billingsley Tobias T.L."/>
            <person name="Almatruk M."/>
            <person name="Hesse C."/>
            <person name="Kuske C.R."/>
            <person name="Desiro A."/>
            <person name="Benucci G.M."/>
            <person name="Bonito G."/>
            <person name="Stajich J.E."/>
            <person name="Dunlap C."/>
            <person name="Arnold A.E."/>
            <person name="Porras-Alfaro A."/>
        </authorList>
    </citation>
    <scope>NUCLEOTIDE SEQUENCE [LARGE SCALE GENOMIC DNA]</scope>
    <source>
        <strain evidence="7 8">AZ0501</strain>
    </source>
</reference>
<feature type="region of interest" description="Disordered" evidence="4">
    <location>
        <begin position="807"/>
        <end position="847"/>
    </location>
</feature>
<dbReference type="GO" id="GO:0004497">
    <property type="term" value="F:monooxygenase activity"/>
    <property type="evidence" value="ECO:0007669"/>
    <property type="project" value="InterPro"/>
</dbReference>
<sequence length="847" mass="96012">MDILHVLASVGIVAITTAGIYILHNVNEMKKMKGLPGPPRHFISGNMKDLGEAIRKDDRHIDYYFLDQAKKYGNILWYRLPWPLPSMLMVADVDIATRLMQSDQMLKSFTYINLLPIIGKDSLLIKEGDEWRHLRKAFNPAFSKGYLERMVPAIAEETIVFANRLNRAAQIGTIVTLNDYLTSLTVDVIARVGFSRRLHAQDVEEGQHPLVADFAVTLHGTTLGWRERLNPVYWIRYKAAEKRLDNHFRKMMREREQDNKGVKAVSVRDDGADWADRDMGEIDSGGSDSIEAKDVLDLAMNTVYSDGSKLSESVIISQLKTFFFAGHDTTSSLMSWVFYLLSKHPKVLADVREELDSIFGPETAEDLDTLADTMTQNPKLLNEMKLGLAVIKETLRLYPPGATARWTNDPTIEIQGTPIKGWVVYMPTMLMQRSPEYWGPTADEFDPYRFLKPLGEAVAAQFPFSKPKRSCIGQELAYLEARIILACIARKFDFQFVPGAMPAGTEKVPPEGKTVRRKANAPTPSEKKKSLIRKNVQLRFDAEQLTFQWQEKLFAKRVASRETLIQSARYLRPEHYREVIEERNLEAWCGYPLCGNDKAEVSSRYRISLASRKVFDQSALAQFCSKECLTKSRFLEAQLSDEPVWTRNIIRPSKEQDPDITVVGMQEKIDDYKIEEASAPPTKQRVREQYIHQLLSQLPPPIADITIHERTPQMKSPITPSQDIIVPTAVGSEKGEADAIEGFRVSFDSRDRQDKVSTLVLRATEKPNKHGKSSGQKDTSFTSLAIADDDILQDAMNTMMQLRLHGEHIPQSDLNEQNTSVEKQQPPAEQPKVVKQRTTPPSTAKTE</sequence>
<dbReference type="OrthoDB" id="2590500at2759"/>
<accession>A0A261XVZ4</accession>
<feature type="compositionally biased region" description="Polar residues" evidence="4">
    <location>
        <begin position="812"/>
        <end position="823"/>
    </location>
</feature>
<feature type="region of interest" description="Disordered" evidence="4">
    <location>
        <begin position="762"/>
        <end position="781"/>
    </location>
</feature>
<keyword evidence="5" id="KW-0472">Membrane</keyword>
<dbReference type="SUPFAM" id="SSF48264">
    <property type="entry name" value="Cytochrome P450"/>
    <property type="match status" value="1"/>
</dbReference>
<dbReference type="InterPro" id="IPR001128">
    <property type="entry name" value="Cyt_P450"/>
</dbReference>
<dbReference type="InterPro" id="IPR002401">
    <property type="entry name" value="Cyt_P450_E_grp-I"/>
</dbReference>
<keyword evidence="2" id="KW-0349">Heme</keyword>
<keyword evidence="5" id="KW-0812">Transmembrane</keyword>
<feature type="binding site" description="axial binding residue" evidence="2">
    <location>
        <position position="471"/>
    </location>
    <ligand>
        <name>heme</name>
        <dbReference type="ChEBI" id="CHEBI:30413"/>
    </ligand>
    <ligandPart>
        <name>Fe</name>
        <dbReference type="ChEBI" id="CHEBI:18248"/>
    </ligandPart>
</feature>
<dbReference type="PANTHER" id="PTHR24305:SF166">
    <property type="entry name" value="CYTOCHROME P450 12A4, MITOCHONDRIAL-RELATED"/>
    <property type="match status" value="1"/>
</dbReference>
<dbReference type="InterPro" id="IPR036396">
    <property type="entry name" value="Cyt_P450_sf"/>
</dbReference>
<dbReference type="PANTHER" id="PTHR24305">
    <property type="entry name" value="CYTOCHROME P450"/>
    <property type="match status" value="1"/>
</dbReference>
<keyword evidence="5" id="KW-1133">Transmembrane helix</keyword>
<comment type="cofactor">
    <cofactor evidence="2">
        <name>heme</name>
        <dbReference type="ChEBI" id="CHEBI:30413"/>
    </cofactor>
</comment>